<gene>
    <name evidence="1" type="ordered locus">Ctha_2410</name>
</gene>
<keyword evidence="2" id="KW-1185">Reference proteome</keyword>
<evidence type="ECO:0000313" key="2">
    <source>
        <dbReference type="Proteomes" id="UP000001208"/>
    </source>
</evidence>
<dbReference type="KEGG" id="cts:Ctha_2410"/>
<proteinExistence type="predicted"/>
<reference evidence="1 2" key="1">
    <citation type="submission" date="2008-06" db="EMBL/GenBank/DDBJ databases">
        <title>Complete sequence of Chloroherpeton thalassium ATCC 35110.</title>
        <authorList>
            <consortium name="US DOE Joint Genome Institute"/>
            <person name="Lucas S."/>
            <person name="Copeland A."/>
            <person name="Lapidus A."/>
            <person name="Glavina del Rio T."/>
            <person name="Dalin E."/>
            <person name="Tice H."/>
            <person name="Bruce D."/>
            <person name="Goodwin L."/>
            <person name="Pitluck S."/>
            <person name="Schmutz J."/>
            <person name="Larimer F."/>
            <person name="Land M."/>
            <person name="Hauser L."/>
            <person name="Kyrpides N."/>
            <person name="Mikhailova N."/>
            <person name="Liu Z."/>
            <person name="Li T."/>
            <person name="Zhao F."/>
            <person name="Overmann J."/>
            <person name="Bryant D.A."/>
            <person name="Richardson P."/>
        </authorList>
    </citation>
    <scope>NUCLEOTIDE SEQUENCE [LARGE SCALE GENOMIC DNA]</scope>
    <source>
        <strain evidence="2">ATCC 35110 / GB-78</strain>
    </source>
</reference>
<dbReference type="RefSeq" id="WP_012500942.1">
    <property type="nucleotide sequence ID" value="NC_011026.1"/>
</dbReference>
<dbReference type="EMBL" id="CP001100">
    <property type="protein sequence ID" value="ACF14860.1"/>
    <property type="molecule type" value="Genomic_DNA"/>
</dbReference>
<dbReference type="eggNOG" id="ENOG5030J6F">
    <property type="taxonomic scope" value="Bacteria"/>
</dbReference>
<protein>
    <recommendedName>
        <fullName evidence="3">YjbH domain-containing protein</fullName>
    </recommendedName>
</protein>
<dbReference type="InterPro" id="IPR010344">
    <property type="entry name" value="YbjH"/>
</dbReference>
<evidence type="ECO:0008006" key="3">
    <source>
        <dbReference type="Google" id="ProtNLM"/>
    </source>
</evidence>
<name>B3QX50_CHLT3</name>
<dbReference type="AlphaFoldDB" id="B3QX50"/>
<dbReference type="Proteomes" id="UP000001208">
    <property type="component" value="Chromosome"/>
</dbReference>
<sequence>MSFDLIFQKGIAQGCFSHIWLIPLRFYTRQLTLVVLLACIHVVMLSFIGTQKLHAEEISNRVCMALVGHGFENVRVIRQGDYIYASVESNQYRSHVVGIAHALDILANMSPSGSLIELYVLKRNIPQARVCVPRNIWYEFRHEGSNENVVASVLKVSYSASPSWQQLRDVASHNPHTFKSDIVLYPQFKARNVRLSQLYEVQVNAAPAWEFSLWKGMMFTGQFIIPIVNDYEDYYGEGDLARPGFVSISQSFRLLETLFAEVTIGNFNAHRYGGDVKMLWPIISDWLDIQLQAGITGRSWFTQRTWHTTAIRTPTWFLKARHFQPIYNLRFELGFGQFLYGDHAVRADISRYFNQTVIGFYAIRSGGEMNGGFHFAVPLPISSYGYPSLLRIRTPRHFDWEYNAGTEFTLGQYYESRPNENRYIHYWNPLFIKNQLLQLKRSEL</sequence>
<dbReference type="STRING" id="517418.Ctha_2410"/>
<dbReference type="HOGENOM" id="CLU_061959_0_0_10"/>
<evidence type="ECO:0000313" key="1">
    <source>
        <dbReference type="EMBL" id="ACF14860.1"/>
    </source>
</evidence>
<accession>B3QX50</accession>
<organism evidence="1 2">
    <name type="scientific">Chloroherpeton thalassium (strain ATCC 35110 / GB-78)</name>
    <dbReference type="NCBI Taxonomy" id="517418"/>
    <lineage>
        <taxon>Bacteria</taxon>
        <taxon>Pseudomonadati</taxon>
        <taxon>Chlorobiota</taxon>
        <taxon>Chlorobiia</taxon>
        <taxon>Chlorobiales</taxon>
        <taxon>Chloroherpetonaceae</taxon>
        <taxon>Chloroherpeton</taxon>
    </lineage>
</organism>
<dbReference type="OrthoDB" id="1040106at2"/>
<dbReference type="Pfam" id="PF06082">
    <property type="entry name" value="YjbH"/>
    <property type="match status" value="1"/>
</dbReference>